<gene>
    <name evidence="2" type="ORF">LX83_005339</name>
</gene>
<dbReference type="InterPro" id="IPR036188">
    <property type="entry name" value="FAD/NAD-bd_sf"/>
</dbReference>
<dbReference type="Gene3D" id="3.30.9.40">
    <property type="match status" value="1"/>
</dbReference>
<proteinExistence type="predicted"/>
<dbReference type="AlphaFoldDB" id="A0AAE3GHT7"/>
<feature type="domain" description="Styrene monooxygenase StyA putative substrate binding" evidence="1">
    <location>
        <begin position="149"/>
        <end position="259"/>
    </location>
</feature>
<reference evidence="2" key="1">
    <citation type="submission" date="2022-06" db="EMBL/GenBank/DDBJ databases">
        <title>Genomic Encyclopedia of Archaeal and Bacterial Type Strains, Phase II (KMG-II): from individual species to whole genera.</title>
        <authorList>
            <person name="Goeker M."/>
        </authorList>
    </citation>
    <scope>NUCLEOTIDE SEQUENCE</scope>
    <source>
        <strain evidence="2">DSM 43935</strain>
    </source>
</reference>
<dbReference type="RefSeq" id="WP_253776338.1">
    <property type="nucleotide sequence ID" value="NZ_JAMTCK010000014.1"/>
</dbReference>
<keyword evidence="3" id="KW-1185">Reference proteome</keyword>
<evidence type="ECO:0000259" key="1">
    <source>
        <dbReference type="Pfam" id="PF17885"/>
    </source>
</evidence>
<dbReference type="Gene3D" id="3.50.50.60">
    <property type="entry name" value="FAD/NAD(P)-binding domain"/>
    <property type="match status" value="2"/>
</dbReference>
<dbReference type="Pfam" id="PF17885">
    <property type="entry name" value="Smoa_sbd"/>
    <property type="match status" value="1"/>
</dbReference>
<dbReference type="PRINTS" id="PR00420">
    <property type="entry name" value="RNGMNOXGNASE"/>
</dbReference>
<dbReference type="Gene3D" id="6.10.250.650">
    <property type="match status" value="1"/>
</dbReference>
<name>A0AAE3GHT7_9PSEU</name>
<accession>A0AAE3GHT7</accession>
<protein>
    <submittedName>
        <fullName evidence="2">2-polyprenyl-6-methoxyphenol hydroxylase</fullName>
    </submittedName>
</protein>
<comment type="caution">
    <text evidence="2">The sequence shown here is derived from an EMBL/GenBank/DDBJ whole genome shotgun (WGS) entry which is preliminary data.</text>
</comment>
<evidence type="ECO:0000313" key="3">
    <source>
        <dbReference type="Proteomes" id="UP001206128"/>
    </source>
</evidence>
<dbReference type="EMBL" id="JAMTCK010000014">
    <property type="protein sequence ID" value="MCP2168461.1"/>
    <property type="molecule type" value="Genomic_DNA"/>
</dbReference>
<dbReference type="Proteomes" id="UP001206128">
    <property type="component" value="Unassembled WGS sequence"/>
</dbReference>
<dbReference type="SUPFAM" id="SSF51905">
    <property type="entry name" value="FAD/NAD(P)-binding domain"/>
    <property type="match status" value="1"/>
</dbReference>
<dbReference type="InterPro" id="IPR041654">
    <property type="entry name" value="StyA_sbd"/>
</dbReference>
<organism evidence="2 3">
    <name type="scientific">Goodfellowiella coeruleoviolacea</name>
    <dbReference type="NCBI Taxonomy" id="334858"/>
    <lineage>
        <taxon>Bacteria</taxon>
        <taxon>Bacillati</taxon>
        <taxon>Actinomycetota</taxon>
        <taxon>Actinomycetes</taxon>
        <taxon>Pseudonocardiales</taxon>
        <taxon>Pseudonocardiaceae</taxon>
        <taxon>Goodfellowiella</taxon>
    </lineage>
</organism>
<evidence type="ECO:0000313" key="2">
    <source>
        <dbReference type="EMBL" id="MCP2168461.1"/>
    </source>
</evidence>
<sequence>MREILIVGAGQSGLQLALGLRRHGYHVTVASDRTPDQVWDGPVMSTQCMFDTALSHERRHELDLWSQQAPQIRSVGVAVAAGDTGEPAVNWFGRLRRPAQSVDQRVKFATWMRMFEAAGGRLWTSAVTADDLDELAHDGEYDLIVVATGKGELSRLFARDDEHTVHSRPQRALSAVYVHGMLPAPEHPEPMVRCNLLPGLGELFVMPALTRGGPCDILFFEALPGGPLDVFDELRADPRAHLDRTLELMRRFVPWEHQRCGAVDLTDEGGHLVGRYPPVVCHPVAQLPSGGLVLGMADAVVRNDPITGQGANNASLAAALYLEAILGHGDRPFDGDWMRAAFAAYWARARHATAWSNAMLAPPPRHVLLLLAAGQHHAEVADRFANAFDNPEDLADWFFDPESAGAFLSRVHHGLAAR</sequence>